<dbReference type="OrthoDB" id="10518661at2759"/>
<evidence type="ECO:0000313" key="1">
    <source>
        <dbReference type="EMBL" id="CAG8826201.1"/>
    </source>
</evidence>
<comment type="caution">
    <text evidence="1">The sequence shown here is derived from an EMBL/GenBank/DDBJ whole genome shotgun (WGS) entry which is preliminary data.</text>
</comment>
<proteinExistence type="predicted"/>
<feature type="non-terminal residue" evidence="1">
    <location>
        <position position="1"/>
    </location>
</feature>
<accession>A0A9N9PJF8</accession>
<keyword evidence="2" id="KW-1185">Reference proteome</keyword>
<dbReference type="Proteomes" id="UP000789405">
    <property type="component" value="Unassembled WGS sequence"/>
</dbReference>
<organism evidence="1 2">
    <name type="scientific">Dentiscutata erythropus</name>
    <dbReference type="NCBI Taxonomy" id="1348616"/>
    <lineage>
        <taxon>Eukaryota</taxon>
        <taxon>Fungi</taxon>
        <taxon>Fungi incertae sedis</taxon>
        <taxon>Mucoromycota</taxon>
        <taxon>Glomeromycotina</taxon>
        <taxon>Glomeromycetes</taxon>
        <taxon>Diversisporales</taxon>
        <taxon>Gigasporaceae</taxon>
        <taxon>Dentiscutata</taxon>
    </lineage>
</organism>
<feature type="non-terminal residue" evidence="1">
    <location>
        <position position="169"/>
    </location>
</feature>
<dbReference type="AlphaFoldDB" id="A0A9N9PJF8"/>
<evidence type="ECO:0000313" key="2">
    <source>
        <dbReference type="Proteomes" id="UP000789405"/>
    </source>
</evidence>
<protein>
    <submittedName>
        <fullName evidence="1">27022_t:CDS:1</fullName>
    </submittedName>
</protein>
<sequence>APYKAGLKKNKYNKTQTMLETAKKIINDNTSKEDYIKRSFAMKLFNGELPVMLKRFEHQPHIYNSPKCILCGRYEETDIHVFECKRNNNEESEYTPMTNHYKQLINCLTIKIQKQIDEIEEDKIQSELRSLSELWKFWGDTDEMSSPRITLHELIKGFIPQSLVFKVTS</sequence>
<reference evidence="1" key="1">
    <citation type="submission" date="2021-06" db="EMBL/GenBank/DDBJ databases">
        <authorList>
            <person name="Kallberg Y."/>
            <person name="Tangrot J."/>
            <person name="Rosling A."/>
        </authorList>
    </citation>
    <scope>NUCLEOTIDE SEQUENCE</scope>
    <source>
        <strain evidence="1">MA453B</strain>
    </source>
</reference>
<gene>
    <name evidence="1" type="ORF">DERYTH_LOCUS28040</name>
</gene>
<dbReference type="EMBL" id="CAJVPY010067678">
    <property type="protein sequence ID" value="CAG8826201.1"/>
    <property type="molecule type" value="Genomic_DNA"/>
</dbReference>
<name>A0A9N9PJF8_9GLOM</name>